<dbReference type="GO" id="GO:0019433">
    <property type="term" value="P:triglyceride catabolic process"/>
    <property type="evidence" value="ECO:0007669"/>
    <property type="project" value="TreeGrafter"/>
</dbReference>
<keyword evidence="3" id="KW-0732">Signal</keyword>
<feature type="signal peptide" evidence="3">
    <location>
        <begin position="1"/>
        <end position="22"/>
    </location>
</feature>
<dbReference type="InterPro" id="IPR037460">
    <property type="entry name" value="SEST-like"/>
</dbReference>
<keyword evidence="2" id="KW-1015">Disulfide bond</keyword>
<evidence type="ECO:0000313" key="6">
    <source>
        <dbReference type="Proteomes" id="UP000256269"/>
    </source>
</evidence>
<dbReference type="Proteomes" id="UP000256269">
    <property type="component" value="Unassembled WGS sequence"/>
</dbReference>
<dbReference type="SUPFAM" id="SSF52266">
    <property type="entry name" value="SGNH hydrolase"/>
    <property type="match status" value="1"/>
</dbReference>
<dbReference type="OrthoDB" id="5503950at2"/>
<dbReference type="Gene3D" id="3.40.50.1110">
    <property type="entry name" value="SGNH hydrolase"/>
    <property type="match status" value="1"/>
</dbReference>
<feature type="active site" evidence="1">
    <location>
        <position position="245"/>
    </location>
</feature>
<feature type="disulfide bond" evidence="2">
    <location>
        <begin position="53"/>
        <end position="78"/>
    </location>
</feature>
<gene>
    <name evidence="5" type="ORF">BCF44_108291</name>
</gene>
<feature type="domain" description="SGNH hydrolase-type esterase" evidence="4">
    <location>
        <begin position="32"/>
        <end position="252"/>
    </location>
</feature>
<evidence type="ECO:0000313" key="5">
    <source>
        <dbReference type="EMBL" id="REH44811.1"/>
    </source>
</evidence>
<evidence type="ECO:0000259" key="4">
    <source>
        <dbReference type="Pfam" id="PF13472"/>
    </source>
</evidence>
<dbReference type="RefSeq" id="WP_116176729.1">
    <property type="nucleotide sequence ID" value="NZ_CP144375.1"/>
</dbReference>
<reference evidence="5 6" key="1">
    <citation type="submission" date="2018-08" db="EMBL/GenBank/DDBJ databases">
        <title>Genomic Encyclopedia of Archaeal and Bacterial Type Strains, Phase II (KMG-II): from individual species to whole genera.</title>
        <authorList>
            <person name="Goeker M."/>
        </authorList>
    </citation>
    <scope>NUCLEOTIDE SEQUENCE [LARGE SCALE GENOMIC DNA]</scope>
    <source>
        <strain evidence="5 6">DSM 45791</strain>
    </source>
</reference>
<feature type="chain" id="PRO_5017590183" evidence="3">
    <location>
        <begin position="23"/>
        <end position="263"/>
    </location>
</feature>
<feature type="active site" description="Nucleophile" evidence="1">
    <location>
        <position position="36"/>
    </location>
</feature>
<accession>A0A3E0HGH7</accession>
<evidence type="ECO:0000256" key="1">
    <source>
        <dbReference type="PIRSR" id="PIRSR637460-1"/>
    </source>
</evidence>
<comment type="caution">
    <text evidence="5">The sequence shown here is derived from an EMBL/GenBank/DDBJ whole genome shotgun (WGS) entry which is preliminary data.</text>
</comment>
<dbReference type="InterPro" id="IPR036514">
    <property type="entry name" value="SGNH_hydro_sf"/>
</dbReference>
<dbReference type="InterPro" id="IPR013830">
    <property type="entry name" value="SGNH_hydro"/>
</dbReference>
<organism evidence="5 6">
    <name type="scientific">Kutzneria buriramensis</name>
    <dbReference type="NCBI Taxonomy" id="1045776"/>
    <lineage>
        <taxon>Bacteria</taxon>
        <taxon>Bacillati</taxon>
        <taxon>Actinomycetota</taxon>
        <taxon>Actinomycetes</taxon>
        <taxon>Pseudonocardiales</taxon>
        <taxon>Pseudonocardiaceae</taxon>
        <taxon>Kutzneria</taxon>
    </lineage>
</organism>
<dbReference type="GO" id="GO:0004806">
    <property type="term" value="F:triacylglycerol lipase activity"/>
    <property type="evidence" value="ECO:0007669"/>
    <property type="project" value="TreeGrafter"/>
</dbReference>
<dbReference type="EMBL" id="QUNO01000008">
    <property type="protein sequence ID" value="REH44811.1"/>
    <property type="molecule type" value="Genomic_DNA"/>
</dbReference>
<dbReference type="Pfam" id="PF13472">
    <property type="entry name" value="Lipase_GDSL_2"/>
    <property type="match status" value="1"/>
</dbReference>
<sequence length="263" mass="27418">MRRLALLLAPLFAILLPATAFAAPAAGGRYVALGDSYATGVGTYTYDNPNDACRRGPLEYSRLWAAAHPSTTYVEESCSGALVADVVNQAAAGLTPDTTLVSVQVGGNDVGFVDTLETCILNLPDSTCINAVNNAIATGRSVLPGSLANLYAGIRAKAPSAQVVVMGYPRMYKIGGNCIFGLSDTKRSALNNAADVLDGIIQTAAANAGFSFVDARTVFAGHEICSGNSVWMTSLQWDKLNESYHPNASGHRGYYGALTAITG</sequence>
<evidence type="ECO:0000256" key="3">
    <source>
        <dbReference type="SAM" id="SignalP"/>
    </source>
</evidence>
<proteinExistence type="predicted"/>
<dbReference type="PANTHER" id="PTHR37981">
    <property type="entry name" value="LIPASE 2"/>
    <property type="match status" value="1"/>
</dbReference>
<dbReference type="CDD" id="cd01823">
    <property type="entry name" value="SEST_like"/>
    <property type="match status" value="1"/>
</dbReference>
<name>A0A3E0HGH7_9PSEU</name>
<evidence type="ECO:0000256" key="2">
    <source>
        <dbReference type="PIRSR" id="PIRSR637460-2"/>
    </source>
</evidence>
<dbReference type="AlphaFoldDB" id="A0A3E0HGH7"/>
<feature type="disulfide bond" evidence="2">
    <location>
        <begin position="119"/>
        <end position="128"/>
    </location>
</feature>
<dbReference type="PANTHER" id="PTHR37981:SF1">
    <property type="entry name" value="SGNH HYDROLASE-TYPE ESTERASE DOMAIN-CONTAINING PROTEIN"/>
    <property type="match status" value="1"/>
</dbReference>
<keyword evidence="5" id="KW-0378">Hydrolase</keyword>
<feature type="disulfide bond" evidence="2">
    <location>
        <begin position="178"/>
        <end position="225"/>
    </location>
</feature>
<keyword evidence="6" id="KW-1185">Reference proteome</keyword>
<protein>
    <submittedName>
        <fullName evidence="5">GDSL-like lipase/acylhydrolase family protein</fullName>
    </submittedName>
</protein>